<dbReference type="Proteomes" id="UP000828390">
    <property type="component" value="Unassembled WGS sequence"/>
</dbReference>
<reference evidence="11" key="2">
    <citation type="submission" date="2020-11" db="EMBL/GenBank/DDBJ databases">
        <authorList>
            <person name="McCartney M.A."/>
            <person name="Auch B."/>
            <person name="Kono T."/>
            <person name="Mallez S."/>
            <person name="Becker A."/>
            <person name="Gohl D.M."/>
            <person name="Silverstein K.A.T."/>
            <person name="Koren S."/>
            <person name="Bechman K.B."/>
            <person name="Herman A."/>
            <person name="Abrahante J.E."/>
            <person name="Garbe J."/>
        </authorList>
    </citation>
    <scope>NUCLEOTIDE SEQUENCE</scope>
    <source>
        <strain evidence="11">Duluth1</strain>
        <tissue evidence="11">Whole animal</tissue>
    </source>
</reference>
<dbReference type="PANTHER" id="PTHR22605">
    <property type="entry name" value="RZ-TYPE DOMAIN-CONTAINING PROTEIN"/>
    <property type="match status" value="1"/>
</dbReference>
<evidence type="ECO:0000259" key="9">
    <source>
        <dbReference type="PROSITE" id="PS50853"/>
    </source>
</evidence>
<feature type="domain" description="Fibronectin type-III" evidence="9">
    <location>
        <begin position="202"/>
        <end position="294"/>
    </location>
</feature>
<dbReference type="InterPro" id="IPR036116">
    <property type="entry name" value="FN3_sf"/>
</dbReference>
<evidence type="ECO:0008006" key="13">
    <source>
        <dbReference type="Google" id="ProtNLM"/>
    </source>
</evidence>
<keyword evidence="4" id="KW-0863">Zinc-finger</keyword>
<dbReference type="PROSITE" id="PS51981">
    <property type="entry name" value="ZF_RZ"/>
    <property type="match status" value="1"/>
</dbReference>
<keyword evidence="8" id="KW-0472">Membrane</keyword>
<dbReference type="PROSITE" id="PS50853">
    <property type="entry name" value="FN3"/>
    <property type="match status" value="1"/>
</dbReference>
<keyword evidence="6" id="KW-0391">Immunity</keyword>
<accession>A0A9D4FZ82</accession>
<evidence type="ECO:0000256" key="5">
    <source>
        <dbReference type="ARBA" id="ARBA00022833"/>
    </source>
</evidence>
<dbReference type="Pfam" id="PF20173">
    <property type="entry name" value="ZnF_RZ-type"/>
    <property type="match status" value="1"/>
</dbReference>
<dbReference type="GO" id="GO:0016887">
    <property type="term" value="F:ATP hydrolysis activity"/>
    <property type="evidence" value="ECO:0007669"/>
    <property type="project" value="InterPro"/>
</dbReference>
<sequence length="1966" mass="226276">MSRYTLIGFTSAFAIVVGIVAYFLSKRRKCTESNQRALSDLEQRAIHSEITLSVEIAEHAEENETLKKERDVLTFKILTREDEINILQAEIKKCTESNQIEVRELENKLKRKTLEVALLKQSQSLLEQRIQQKEQITSILQEQGRSDSEDNTEKRIQLEELKKTDTELKINQLNIVKDINEFITTPDVEVDEWVDTRDIRQTPGRPIAIAVALYSITIYWECDILGDDSYYQLHFKEDSSESDWIICEESIYQNTYKLTNLKCNYGYFFRVRVHNDVKEGPFSEVSEVVQTFNISSPGMIVSRPQHQQSSSAMQDAVAVEEEEEDTTEPMTLWKNLLMQCVKPALLMIKDHTNMEQREKERCDIVQTILSSNTACSNTFMNGLIVLLEKLLKEKEHVTGYYAIPWKARDTADNQIKLQTCENNEVVLSGVTNVIAGMIAFLDINNNIDLIMCEYEWKRDFLLLCLNNMDLLTLRYIDIQKWLKEQINTQQVVDPAGIETHRFKLRFPFSWVIMQHVDDLFKEHILHVHEMTAALHSGAIGQDLSHITSMLLNRHDYESGIAHLNNALRDYIHDFVHTVYNADGEAELNIVCQKVYTHTINLCYPRGEIPEIPDIIRLIVCVRFAFEELAWQLTNFRNVNYIWPDCSEKIEGIRLSNPDHFMFKEHEFTHATLCLLIEQLNPTSDELNDRSGQLNWLERVNKYRTIVEPIIQLKRDDVIRYGCHSPASVRRAKCMWSRVLVMKLFLEDVCTGETQESIRIKDCMPLWAVLGEETDLKDIKSFAALEKFLHICNTEDVKDAIGLGKVKQETYQKQRNTFFFHVVTQLCFADDDLPTEEVFGKLLDYVTCTAKKRTLYTRATGAFDSIVDLDHVLRSYLLQMMLNSSKRQYVSNYLRRYIEEVSLCEEGKRKETVDMYVMITQCWENIQLQLLNQNNESKLIPVQHLLENTLKVMNTPASQYDLLLAIATTRACIQVAAQCLQRCYAQDCNIEAIPAEDEGIIQVTKSLFDHGGTHWPRAYLVRLFCRRYGVDVYQRLASKSLLQWLAIDGMDQRKEVCDRYITGGEVYIEIRETVSRTVLGEDIKTLDELLHKVRERGEPVETFIQLAIHREITCSKVRLSGREHTNGLPKLIKYLEGASIIKNKGLIVKLVNNELQPDILKMTPECDMMTQGLQCLLAHFYFVVSNLQVASTLLDPLIVLTNGNPIIQDMFLPTMPQDDLPDIKNIVCTGRDEQAVLYKCPNGHPYLIGDCGRPYVSGSCPACREKIGGDSHTAHPGNVIINSRDTTKPGHILGRANNGVDSFQSVRDLNTTYCTATRLLLHMAMYFGPVQQVTHLITPGIDEDNVQIFLLDHIRNDISNLKKALGRSDEDVLLLMHIAINSMLRLQDTTVSLSVAKLATKTDRQEWETLFSTRILQDVLGHADSLITNWNDRLATDQRLGADPLMRFIFETDGMEDGNQILNIPRLWRVRSSITIERMRQDLESKGQSGNTSNPMLQTFMNEDCLLQALKYLPNIIRLHRALLQKYQKKLTKTDANEITVKRLKMEWSAGEGTEQLMDWIYDFARAWDITRKTLEQHGCTTAFGRICVPKEFCKQQIHDDTPLAVFLPATNGPGLCSYAMVDFLLRKHNDFLDYYIRKSERTVIRHPTTKPMDITSAHLICYDHEHDIMALVVSNCHYMESFEKGGETIVYDLSGMQRKLIDRLLVSKSIIYIRRFLEIDLMTYKTEVTNHAVFMKLGERIPQAHLNKPVQNQICKELKSLTDVYRSLDDLDIAISVLKTTGGDPRAHLITFMVETLHIQDAIVIPKVNQCCELQHARSLWLLLAFHKSKLLLNSRQSIEAVFEIFQSDMLEDIDGDLERGFTDYINALSVGELETILEAMHEFLLLSVSIRQNTDDEDFIDTSNYRFVDGLREYVDQNEQAFTLDALKLENFPMDILYKHGAKAWVLACETWNKTLGNEDGRQST</sequence>
<keyword evidence="7" id="KW-0175">Coiled coil</keyword>
<keyword evidence="2" id="KW-0963">Cytoplasm</keyword>
<dbReference type="InterPro" id="IPR031248">
    <property type="entry name" value="RNF213"/>
</dbReference>
<gene>
    <name evidence="11" type="ORF">DPMN_135469</name>
</gene>
<dbReference type="InterPro" id="IPR046439">
    <property type="entry name" value="ZF_RZ_dom"/>
</dbReference>
<dbReference type="GO" id="GO:0005737">
    <property type="term" value="C:cytoplasm"/>
    <property type="evidence" value="ECO:0007669"/>
    <property type="project" value="UniProtKB-SubCell"/>
</dbReference>
<evidence type="ECO:0000259" key="10">
    <source>
        <dbReference type="PROSITE" id="PS51981"/>
    </source>
</evidence>
<keyword evidence="8" id="KW-0812">Transmembrane</keyword>
<evidence type="ECO:0000256" key="1">
    <source>
        <dbReference type="ARBA" id="ARBA00004496"/>
    </source>
</evidence>
<comment type="caution">
    <text evidence="11">The sequence shown here is derived from an EMBL/GenBank/DDBJ whole genome shotgun (WGS) entry which is preliminary data.</text>
</comment>
<proteinExistence type="predicted"/>
<keyword evidence="3" id="KW-0479">Metal-binding</keyword>
<comment type="subcellular location">
    <subcellularLocation>
        <location evidence="1">Cytoplasm</location>
    </subcellularLocation>
</comment>
<evidence type="ECO:0000256" key="8">
    <source>
        <dbReference type="SAM" id="Phobius"/>
    </source>
</evidence>
<dbReference type="OrthoDB" id="2423195at2759"/>
<keyword evidence="5" id="KW-0862">Zinc</keyword>
<evidence type="ECO:0000256" key="4">
    <source>
        <dbReference type="ARBA" id="ARBA00022771"/>
    </source>
</evidence>
<evidence type="ECO:0000313" key="11">
    <source>
        <dbReference type="EMBL" id="KAH3807136.1"/>
    </source>
</evidence>
<dbReference type="CDD" id="cd00063">
    <property type="entry name" value="FN3"/>
    <property type="match status" value="1"/>
</dbReference>
<protein>
    <recommendedName>
        <fullName evidence="13">Fibronectin type-III domain-containing protein</fullName>
    </recommendedName>
</protein>
<name>A0A9D4FZ82_DREPO</name>
<evidence type="ECO:0000256" key="7">
    <source>
        <dbReference type="SAM" id="Coils"/>
    </source>
</evidence>
<evidence type="ECO:0000313" key="12">
    <source>
        <dbReference type="Proteomes" id="UP000828390"/>
    </source>
</evidence>
<feature type="domain" description="RZ-type" evidence="10">
    <location>
        <begin position="1214"/>
        <end position="1288"/>
    </location>
</feature>
<evidence type="ECO:0000256" key="6">
    <source>
        <dbReference type="ARBA" id="ARBA00022859"/>
    </source>
</evidence>
<dbReference type="PANTHER" id="PTHR22605:SF16">
    <property type="entry name" value="E3 UBIQUITIN-PROTEIN LIGASE RNF213"/>
    <property type="match status" value="1"/>
</dbReference>
<dbReference type="SUPFAM" id="SSF49265">
    <property type="entry name" value="Fibronectin type III"/>
    <property type="match status" value="1"/>
</dbReference>
<dbReference type="GO" id="GO:0004842">
    <property type="term" value="F:ubiquitin-protein transferase activity"/>
    <property type="evidence" value="ECO:0007669"/>
    <property type="project" value="InterPro"/>
</dbReference>
<feature type="transmembrane region" description="Helical" evidence="8">
    <location>
        <begin position="7"/>
        <end position="25"/>
    </location>
</feature>
<keyword evidence="12" id="KW-1185">Reference proteome</keyword>
<organism evidence="11 12">
    <name type="scientific">Dreissena polymorpha</name>
    <name type="common">Zebra mussel</name>
    <name type="synonym">Mytilus polymorpha</name>
    <dbReference type="NCBI Taxonomy" id="45954"/>
    <lineage>
        <taxon>Eukaryota</taxon>
        <taxon>Metazoa</taxon>
        <taxon>Spiralia</taxon>
        <taxon>Lophotrochozoa</taxon>
        <taxon>Mollusca</taxon>
        <taxon>Bivalvia</taxon>
        <taxon>Autobranchia</taxon>
        <taxon>Heteroconchia</taxon>
        <taxon>Euheterodonta</taxon>
        <taxon>Imparidentia</taxon>
        <taxon>Neoheterodontei</taxon>
        <taxon>Myida</taxon>
        <taxon>Dreissenoidea</taxon>
        <taxon>Dreissenidae</taxon>
        <taxon>Dreissena</taxon>
    </lineage>
</organism>
<dbReference type="Gene3D" id="2.60.40.10">
    <property type="entry name" value="Immunoglobulins"/>
    <property type="match status" value="1"/>
</dbReference>
<dbReference type="GO" id="GO:0008270">
    <property type="term" value="F:zinc ion binding"/>
    <property type="evidence" value="ECO:0007669"/>
    <property type="project" value="UniProtKB-KW"/>
</dbReference>
<evidence type="ECO:0000256" key="3">
    <source>
        <dbReference type="ARBA" id="ARBA00022723"/>
    </source>
</evidence>
<feature type="coiled-coil region" evidence="7">
    <location>
        <begin position="95"/>
        <end position="122"/>
    </location>
</feature>
<keyword evidence="8" id="KW-1133">Transmembrane helix</keyword>
<dbReference type="EMBL" id="JAIWYP010000006">
    <property type="protein sequence ID" value="KAH3807136.1"/>
    <property type="molecule type" value="Genomic_DNA"/>
</dbReference>
<dbReference type="GO" id="GO:0002376">
    <property type="term" value="P:immune system process"/>
    <property type="evidence" value="ECO:0007669"/>
    <property type="project" value="UniProtKB-KW"/>
</dbReference>
<dbReference type="InterPro" id="IPR003961">
    <property type="entry name" value="FN3_dom"/>
</dbReference>
<dbReference type="InterPro" id="IPR013783">
    <property type="entry name" value="Ig-like_fold"/>
</dbReference>
<reference evidence="11" key="1">
    <citation type="journal article" date="2019" name="bioRxiv">
        <title>The Genome of the Zebra Mussel, Dreissena polymorpha: A Resource for Invasive Species Research.</title>
        <authorList>
            <person name="McCartney M.A."/>
            <person name="Auch B."/>
            <person name="Kono T."/>
            <person name="Mallez S."/>
            <person name="Zhang Y."/>
            <person name="Obille A."/>
            <person name="Becker A."/>
            <person name="Abrahante J.E."/>
            <person name="Garbe J."/>
            <person name="Badalamenti J.P."/>
            <person name="Herman A."/>
            <person name="Mangelson H."/>
            <person name="Liachko I."/>
            <person name="Sullivan S."/>
            <person name="Sone E.D."/>
            <person name="Koren S."/>
            <person name="Silverstein K.A.T."/>
            <person name="Beckman K.B."/>
            <person name="Gohl D.M."/>
        </authorList>
    </citation>
    <scope>NUCLEOTIDE SEQUENCE</scope>
    <source>
        <strain evidence="11">Duluth1</strain>
        <tissue evidence="11">Whole animal</tissue>
    </source>
</reference>
<evidence type="ECO:0000256" key="2">
    <source>
        <dbReference type="ARBA" id="ARBA00022490"/>
    </source>
</evidence>